<reference evidence="2" key="1">
    <citation type="journal article" date="2003" name="Can. J. Microbiol.">
        <title>Butyrivibriocin AR10, a new cyclic bacteriocin produced by the ruminal anaerobe Butyrivibrio fibrisolvens AR10: characterization of the gene and peptide.</title>
        <authorList>
            <person name="Kalmokoff M.L."/>
            <person name="Cyr T.D."/>
            <person name="Hefford M.A."/>
            <person name="Whitford M.F."/>
            <person name="Teather R.M."/>
        </authorList>
    </citation>
    <scope>NUCLEOTIDE SEQUENCE</scope>
    <source>
        <strain evidence="2">AR10</strain>
    </source>
</reference>
<feature type="transmembrane region" description="Helical" evidence="1">
    <location>
        <begin position="100"/>
        <end position="121"/>
    </location>
</feature>
<dbReference type="EMBL" id="AF076529">
    <property type="protein sequence ID" value="AAC69561.2"/>
    <property type="molecule type" value="Genomic_DNA"/>
</dbReference>
<sequence length="166" mass="18826">MEKEYRDKVVYEYLLKYIGIFIFTILISYIINIGNEKCIANTDITINIIKDFLIILSNNTLVFLVVLSSIFVGKTNIIIMIIVTAFRIGILISKFMYINYLILVIPHGVIEVMVYLVLSAFVSAEIEKGNKINSGLIKKAFVLYLLLIISAIVEIGITPKLARIFL</sequence>
<feature type="transmembrane region" description="Helical" evidence="1">
    <location>
        <begin position="13"/>
        <end position="31"/>
    </location>
</feature>
<accession>Q9ZGP4</accession>
<protein>
    <submittedName>
        <fullName evidence="2">BviE</fullName>
    </submittedName>
</protein>
<keyword evidence="1" id="KW-0472">Membrane</keyword>
<keyword evidence="1" id="KW-1133">Transmembrane helix</keyword>
<evidence type="ECO:0000256" key="1">
    <source>
        <dbReference type="SAM" id="Phobius"/>
    </source>
</evidence>
<evidence type="ECO:0000313" key="2">
    <source>
        <dbReference type="EMBL" id="AAC69561.2"/>
    </source>
</evidence>
<name>Q9ZGP4_BUTFI</name>
<organism evidence="2">
    <name type="scientific">Butyrivibrio fibrisolvens</name>
    <dbReference type="NCBI Taxonomy" id="831"/>
    <lineage>
        <taxon>Bacteria</taxon>
        <taxon>Bacillati</taxon>
        <taxon>Bacillota</taxon>
        <taxon>Clostridia</taxon>
        <taxon>Lachnospirales</taxon>
        <taxon>Lachnospiraceae</taxon>
        <taxon>Butyrivibrio</taxon>
    </lineage>
</organism>
<dbReference type="AlphaFoldDB" id="Q9ZGP4"/>
<proteinExistence type="predicted"/>
<gene>
    <name evidence="2" type="primary">bviE</name>
</gene>
<feature type="transmembrane region" description="Helical" evidence="1">
    <location>
        <begin position="141"/>
        <end position="162"/>
    </location>
</feature>
<keyword evidence="1" id="KW-0812">Transmembrane</keyword>